<organism evidence="8 9">
    <name type="scientific">Paenibacillus amylolyticus</name>
    <dbReference type="NCBI Taxonomy" id="1451"/>
    <lineage>
        <taxon>Bacteria</taxon>
        <taxon>Bacillati</taxon>
        <taxon>Bacillota</taxon>
        <taxon>Bacilli</taxon>
        <taxon>Bacillales</taxon>
        <taxon>Paenibacillaceae</taxon>
        <taxon>Paenibacillus</taxon>
    </lineage>
</organism>
<evidence type="ECO:0000256" key="4">
    <source>
        <dbReference type="ARBA" id="ARBA00022490"/>
    </source>
</evidence>
<feature type="domain" description="HPr" evidence="7">
    <location>
        <begin position="21"/>
        <end position="110"/>
    </location>
</feature>
<keyword evidence="5" id="KW-0762">Sugar transport</keyword>
<dbReference type="PROSITE" id="PS51350">
    <property type="entry name" value="PTS_HPR_DOM"/>
    <property type="match status" value="1"/>
</dbReference>
<dbReference type="GO" id="GO:0009401">
    <property type="term" value="P:phosphoenolpyruvate-dependent sugar phosphotransferase system"/>
    <property type="evidence" value="ECO:0007669"/>
    <property type="project" value="UniProtKB-KW"/>
</dbReference>
<dbReference type="PANTHER" id="PTHR33705">
    <property type="entry name" value="PHOSPHOCARRIER PROTEIN HPR"/>
    <property type="match status" value="1"/>
</dbReference>
<keyword evidence="5" id="KW-0813">Transport</keyword>
<dbReference type="GO" id="GO:0005737">
    <property type="term" value="C:cytoplasm"/>
    <property type="evidence" value="ECO:0007669"/>
    <property type="project" value="UniProtKB-SubCell"/>
</dbReference>
<dbReference type="NCBIfam" id="TIGR01003">
    <property type="entry name" value="PTS_HPr_family"/>
    <property type="match status" value="1"/>
</dbReference>
<name>A0A100VPL5_PAEAM</name>
<dbReference type="InterPro" id="IPR035895">
    <property type="entry name" value="HPr-like_sf"/>
</dbReference>
<keyword evidence="4" id="KW-0963">Cytoplasm</keyword>
<evidence type="ECO:0000313" key="8">
    <source>
        <dbReference type="EMBL" id="GAS83519.1"/>
    </source>
</evidence>
<evidence type="ECO:0000259" key="7">
    <source>
        <dbReference type="PROSITE" id="PS51350"/>
    </source>
</evidence>
<dbReference type="InterPro" id="IPR002114">
    <property type="entry name" value="PTS_HPr_Ser_P_site"/>
</dbReference>
<evidence type="ECO:0000256" key="6">
    <source>
        <dbReference type="ARBA" id="ARBA00022683"/>
    </source>
</evidence>
<dbReference type="AlphaFoldDB" id="A0A100VPL5"/>
<reference evidence="8 9" key="1">
    <citation type="journal article" date="2016" name="Genome Announc.">
        <title>Draft Genome Sequence of Paenibacillus amylolyticus Heshi-A3, Isolated from Fermented Rice Bran in a Japanese Fermented Seafood Dish.</title>
        <authorList>
            <person name="Akuzawa S."/>
            <person name="Nagaoka J."/>
            <person name="Kanekatsu M."/>
            <person name="Kubota E."/>
            <person name="Ohtake R."/>
            <person name="Suzuki T."/>
            <person name="Kanesaki Y."/>
        </authorList>
    </citation>
    <scope>NUCLEOTIDE SEQUENCE [LARGE SCALE GENOMIC DNA]</scope>
    <source>
        <strain evidence="8 9">Heshi-A3</strain>
    </source>
</reference>
<dbReference type="GO" id="GO:0016740">
    <property type="term" value="F:transferase activity"/>
    <property type="evidence" value="ECO:0007669"/>
    <property type="project" value="UniProtKB-KW"/>
</dbReference>
<dbReference type="Gene3D" id="3.30.1340.10">
    <property type="entry name" value="HPr-like"/>
    <property type="match status" value="1"/>
</dbReference>
<comment type="caution">
    <text evidence="8">The sequence shown here is derived from an EMBL/GenBank/DDBJ whole genome shotgun (WGS) entry which is preliminary data.</text>
</comment>
<gene>
    <name evidence="8" type="ORF">PAHA3_3597</name>
</gene>
<dbReference type="Proteomes" id="UP000069697">
    <property type="component" value="Unassembled WGS sequence"/>
</dbReference>
<comment type="function">
    <text evidence="1">General (non sugar-specific) component of the phosphoenolpyruvate-dependent sugar phosphotransferase system (sugar PTS). This major carbohydrate active-transport system catalyzes the phosphorylation of incoming sugar substrates concomitantly with their translocation across the cell membrane. The phosphoryl group from phosphoenolpyruvate (PEP) is transferred to the phosphoryl carrier protein HPr by enzyme I. Phospho-HPr then transfers it to the PTS EIIA domain.</text>
</comment>
<dbReference type="PRINTS" id="PR00107">
    <property type="entry name" value="PHOSPHOCPHPR"/>
</dbReference>
<dbReference type="Pfam" id="PF00381">
    <property type="entry name" value="PTS-HPr"/>
    <property type="match status" value="1"/>
</dbReference>
<protein>
    <recommendedName>
        <fullName evidence="3">Phosphocarrier protein HPr</fullName>
    </recommendedName>
</protein>
<keyword evidence="6" id="KW-0598">Phosphotransferase system</keyword>
<reference evidence="9" key="2">
    <citation type="submission" date="2016-01" db="EMBL/GenBank/DDBJ databases">
        <title>Draft Genome Sequence of Paenibacillus amylolyticus Heshi-A3 that Was Isolated from Fermented Rice Bran with Aging Salted Mackerel, Which Was Named Heshiko as Traditional Fermented Seafood in Japan.</title>
        <authorList>
            <person name="Akuzawa S."/>
            <person name="Nakagawa J."/>
            <person name="Kanekatsu T."/>
            <person name="Kubota E."/>
            <person name="Ohtake R."/>
            <person name="Suzuki T."/>
            <person name="Kanesaki Y."/>
        </authorList>
    </citation>
    <scope>NUCLEOTIDE SEQUENCE [LARGE SCALE GENOMIC DNA]</scope>
    <source>
        <strain evidence="9">Heshi-A3</strain>
    </source>
</reference>
<dbReference type="PROSITE" id="PS00369">
    <property type="entry name" value="PTS_HPR_HIS"/>
    <property type="match status" value="1"/>
</dbReference>
<dbReference type="CDD" id="cd00367">
    <property type="entry name" value="PTS-HPr_like"/>
    <property type="match status" value="1"/>
</dbReference>
<evidence type="ECO:0000256" key="5">
    <source>
        <dbReference type="ARBA" id="ARBA00022597"/>
    </source>
</evidence>
<sequence>MASKCKYMQCLNQITESEMIVMQQTFRITDEDGIHARPATALVNTANKFKGAESFAEANGKKVTLKSILGVLSLGLEQGDTISIIVEGEGEAEALQALTDVMVNEGLGEINA</sequence>
<accession>A0A100VPL5</accession>
<dbReference type="PANTHER" id="PTHR33705:SF2">
    <property type="entry name" value="PHOSPHOCARRIER PROTEIN NPR"/>
    <property type="match status" value="1"/>
</dbReference>
<dbReference type="InterPro" id="IPR000032">
    <property type="entry name" value="HPr-like"/>
</dbReference>
<dbReference type="InterPro" id="IPR001020">
    <property type="entry name" value="PTS_HPr_His_P_site"/>
</dbReference>
<dbReference type="SUPFAM" id="SSF55594">
    <property type="entry name" value="HPr-like"/>
    <property type="match status" value="1"/>
</dbReference>
<evidence type="ECO:0000256" key="3">
    <source>
        <dbReference type="ARBA" id="ARBA00020422"/>
    </source>
</evidence>
<dbReference type="PROSITE" id="PS00589">
    <property type="entry name" value="PTS_HPR_SER"/>
    <property type="match status" value="1"/>
</dbReference>
<evidence type="ECO:0000313" key="9">
    <source>
        <dbReference type="Proteomes" id="UP000069697"/>
    </source>
</evidence>
<evidence type="ECO:0000256" key="1">
    <source>
        <dbReference type="ARBA" id="ARBA00003681"/>
    </source>
</evidence>
<dbReference type="EMBL" id="BCNV01000001">
    <property type="protein sequence ID" value="GAS83519.1"/>
    <property type="molecule type" value="Genomic_DNA"/>
</dbReference>
<comment type="subcellular location">
    <subcellularLocation>
        <location evidence="2">Cytoplasm</location>
    </subcellularLocation>
</comment>
<evidence type="ECO:0000256" key="2">
    <source>
        <dbReference type="ARBA" id="ARBA00004496"/>
    </source>
</evidence>
<dbReference type="InterPro" id="IPR050399">
    <property type="entry name" value="HPr"/>
</dbReference>
<proteinExistence type="predicted"/>
<keyword evidence="8" id="KW-0808">Transferase</keyword>